<evidence type="ECO:0000313" key="2">
    <source>
        <dbReference type="EMBL" id="PYE12290.1"/>
    </source>
</evidence>
<keyword evidence="1" id="KW-0812">Transmembrane</keyword>
<dbReference type="RefSeq" id="WP_110472519.1">
    <property type="nucleotide sequence ID" value="NZ_QJSP01000023.1"/>
</dbReference>
<comment type="caution">
    <text evidence="2">The sequence shown here is derived from an EMBL/GenBank/DDBJ whole genome shotgun (WGS) entry which is preliminary data.</text>
</comment>
<proteinExistence type="predicted"/>
<organism evidence="2 3">
    <name type="scientific">Williamsia limnetica</name>
    <dbReference type="NCBI Taxonomy" id="882452"/>
    <lineage>
        <taxon>Bacteria</taxon>
        <taxon>Bacillati</taxon>
        <taxon>Actinomycetota</taxon>
        <taxon>Actinomycetes</taxon>
        <taxon>Mycobacteriales</taxon>
        <taxon>Nocardiaceae</taxon>
        <taxon>Williamsia</taxon>
    </lineage>
</organism>
<feature type="transmembrane region" description="Helical" evidence="1">
    <location>
        <begin position="63"/>
        <end position="89"/>
    </location>
</feature>
<keyword evidence="1" id="KW-1133">Transmembrane helix</keyword>
<sequence length="95" mass="10245">MGRALWELAKVAPRWRVGALALISLLMCVGWALSFVDGAFALVDGFQGDREMTLGWVLWPVGGLLAPLIPVMYRAELVGVIAIAMVIGVKAPREP</sequence>
<keyword evidence="3" id="KW-1185">Reference proteome</keyword>
<gene>
    <name evidence="2" type="ORF">DFR67_12313</name>
</gene>
<keyword evidence="1" id="KW-0472">Membrane</keyword>
<accession>A0A318RM76</accession>
<dbReference type="AlphaFoldDB" id="A0A318RM76"/>
<name>A0A318RM76_WILLI</name>
<dbReference type="EMBL" id="QJSP01000023">
    <property type="protein sequence ID" value="PYE12290.1"/>
    <property type="molecule type" value="Genomic_DNA"/>
</dbReference>
<evidence type="ECO:0000313" key="3">
    <source>
        <dbReference type="Proteomes" id="UP000247591"/>
    </source>
</evidence>
<feature type="transmembrane region" description="Helical" evidence="1">
    <location>
        <begin position="20"/>
        <end position="43"/>
    </location>
</feature>
<dbReference type="Proteomes" id="UP000247591">
    <property type="component" value="Unassembled WGS sequence"/>
</dbReference>
<reference evidence="2 3" key="1">
    <citation type="submission" date="2018-06" db="EMBL/GenBank/DDBJ databases">
        <title>Genomic Encyclopedia of Type Strains, Phase IV (KMG-IV): sequencing the most valuable type-strain genomes for metagenomic binning, comparative biology and taxonomic classification.</title>
        <authorList>
            <person name="Goeker M."/>
        </authorList>
    </citation>
    <scope>NUCLEOTIDE SEQUENCE [LARGE SCALE GENOMIC DNA]</scope>
    <source>
        <strain evidence="2 3">DSM 45521</strain>
    </source>
</reference>
<protein>
    <submittedName>
        <fullName evidence="2">Uncharacterized protein</fullName>
    </submittedName>
</protein>
<evidence type="ECO:0000256" key="1">
    <source>
        <dbReference type="SAM" id="Phobius"/>
    </source>
</evidence>